<dbReference type="EMBL" id="JAEPRB010000017">
    <property type="protein sequence ID" value="KAG2226356.1"/>
    <property type="molecule type" value="Genomic_DNA"/>
</dbReference>
<proteinExistence type="predicted"/>
<organism evidence="7 8">
    <name type="scientific">Circinella minor</name>
    <dbReference type="NCBI Taxonomy" id="1195481"/>
    <lineage>
        <taxon>Eukaryota</taxon>
        <taxon>Fungi</taxon>
        <taxon>Fungi incertae sedis</taxon>
        <taxon>Mucoromycota</taxon>
        <taxon>Mucoromycotina</taxon>
        <taxon>Mucoromycetes</taxon>
        <taxon>Mucorales</taxon>
        <taxon>Lichtheimiaceae</taxon>
        <taxon>Circinella</taxon>
    </lineage>
</organism>
<dbReference type="GO" id="GO:0009277">
    <property type="term" value="C:fungal-type cell wall"/>
    <property type="evidence" value="ECO:0007669"/>
    <property type="project" value="TreeGrafter"/>
</dbReference>
<evidence type="ECO:0000313" key="7">
    <source>
        <dbReference type="EMBL" id="KAG2226356.1"/>
    </source>
</evidence>
<name>A0A8H7VKR3_9FUNG</name>
<reference evidence="7 8" key="1">
    <citation type="submission" date="2020-12" db="EMBL/GenBank/DDBJ databases">
        <title>Metabolic potential, ecology and presence of endohyphal bacteria is reflected in genomic diversity of Mucoromycotina.</title>
        <authorList>
            <person name="Muszewska A."/>
            <person name="Okrasinska A."/>
            <person name="Steczkiewicz K."/>
            <person name="Drgas O."/>
            <person name="Orlowska M."/>
            <person name="Perlinska-Lenart U."/>
            <person name="Aleksandrzak-Piekarczyk T."/>
            <person name="Szatraj K."/>
            <person name="Zielenkiewicz U."/>
            <person name="Pilsyk S."/>
            <person name="Malc E."/>
            <person name="Mieczkowski P."/>
            <person name="Kruszewska J.S."/>
            <person name="Biernat P."/>
            <person name="Pawlowska J."/>
        </authorList>
    </citation>
    <scope>NUCLEOTIDE SEQUENCE [LARGE SCALE GENOMIC DNA]</scope>
    <source>
        <strain evidence="7 8">CBS 142.35</strain>
    </source>
</reference>
<dbReference type="GO" id="GO:0031505">
    <property type="term" value="P:fungal-type cell wall organization"/>
    <property type="evidence" value="ECO:0007669"/>
    <property type="project" value="TreeGrafter"/>
</dbReference>
<dbReference type="InterPro" id="IPR051648">
    <property type="entry name" value="CWI-Assembly_Regulator"/>
</dbReference>
<evidence type="ECO:0000256" key="1">
    <source>
        <dbReference type="ARBA" id="ARBA00004191"/>
    </source>
</evidence>
<dbReference type="AlphaFoldDB" id="A0A8H7VKR3"/>
<dbReference type="PANTHER" id="PTHR31018">
    <property type="entry name" value="SPORULATION-SPECIFIC PROTEIN-RELATED"/>
    <property type="match status" value="1"/>
</dbReference>
<accession>A0A8H7VKR3</accession>
<dbReference type="Gene3D" id="3.80.20.20">
    <property type="entry name" value="Receptor L-domain"/>
    <property type="match status" value="1"/>
</dbReference>
<dbReference type="OrthoDB" id="536881at2759"/>
<dbReference type="GO" id="GO:0005886">
    <property type="term" value="C:plasma membrane"/>
    <property type="evidence" value="ECO:0007669"/>
    <property type="project" value="TreeGrafter"/>
</dbReference>
<dbReference type="Proteomes" id="UP000646827">
    <property type="component" value="Unassembled WGS sequence"/>
</dbReference>
<keyword evidence="2" id="KW-0134">Cell wall</keyword>
<dbReference type="GO" id="GO:0009986">
    <property type="term" value="C:cell surface"/>
    <property type="evidence" value="ECO:0007669"/>
    <property type="project" value="TreeGrafter"/>
</dbReference>
<comment type="caution">
    <text evidence="7">The sequence shown here is derived from an EMBL/GenBank/DDBJ whole genome shotgun (WGS) entry which is preliminary data.</text>
</comment>
<dbReference type="InterPro" id="IPR036941">
    <property type="entry name" value="Rcpt_L-dom_sf"/>
</dbReference>
<evidence type="ECO:0000256" key="3">
    <source>
        <dbReference type="ARBA" id="ARBA00022525"/>
    </source>
</evidence>
<dbReference type="SUPFAM" id="SSF52058">
    <property type="entry name" value="L domain-like"/>
    <property type="match status" value="2"/>
</dbReference>
<feature type="non-terminal residue" evidence="7">
    <location>
        <position position="1"/>
    </location>
</feature>
<evidence type="ECO:0000313" key="8">
    <source>
        <dbReference type="Proteomes" id="UP000646827"/>
    </source>
</evidence>
<feature type="signal peptide" evidence="6">
    <location>
        <begin position="1"/>
        <end position="29"/>
    </location>
</feature>
<evidence type="ECO:0000256" key="5">
    <source>
        <dbReference type="ARBA" id="ARBA00023180"/>
    </source>
</evidence>
<keyword evidence="4 6" id="KW-0732">Signal</keyword>
<feature type="chain" id="PRO_5034410584" description="Meiotic expression up-regulated protein 10" evidence="6">
    <location>
        <begin position="30"/>
        <end position="399"/>
    </location>
</feature>
<gene>
    <name evidence="7" type="ORF">INT45_000524</name>
</gene>
<dbReference type="PANTHER" id="PTHR31018:SF3">
    <property type="entry name" value="RECEPTOR PROTEIN-TYROSINE KINASE"/>
    <property type="match status" value="1"/>
</dbReference>
<keyword evidence="5" id="KW-0325">Glycoprotein</keyword>
<comment type="subcellular location">
    <subcellularLocation>
        <location evidence="1">Secreted</location>
        <location evidence="1">Cell wall</location>
    </subcellularLocation>
</comment>
<evidence type="ECO:0000256" key="2">
    <source>
        <dbReference type="ARBA" id="ARBA00022512"/>
    </source>
</evidence>
<evidence type="ECO:0000256" key="6">
    <source>
        <dbReference type="SAM" id="SignalP"/>
    </source>
</evidence>
<evidence type="ECO:0000256" key="4">
    <source>
        <dbReference type="ARBA" id="ARBA00022729"/>
    </source>
</evidence>
<evidence type="ECO:0008006" key="9">
    <source>
        <dbReference type="Google" id="ProtNLM"/>
    </source>
</evidence>
<sequence>ILFFIYTIFMKGLASTLLFVFAIVSTVSANCSGDIKVTSQGNLDAIQTCKKYQGTIEIEGVGTNKLSLRGIQSLSGDIIVKNNNALQTLTLENLEILDGQLKLENNKILSKFEPKALVGVRSFEAAVQPALSSIGFPAGLAQADRFVVSDTTTTRIDGLKMDKVSNMIIDNNIYLKSVGLNNLTEISGSLTVSANSPGLNLDVSSLKNVKEASFRNLAGINLDGLKHVGGDISFISNKFSELSLKEVSEIDGTLTITNNNELTKLGLPKLHRLAGALSLGHNSQLNTIEAFPELEEVDGTLDIVGTFDEVKFPKLSDVRGGLNVQTSSSKFSCNDMSKLKNGVIKGNSFLCKASVAKPKSGLTSKGGVDGDDLEGSAGSTQLAWFLVSFMSLAGTLLLL</sequence>
<keyword evidence="8" id="KW-1185">Reference proteome</keyword>
<protein>
    <recommendedName>
        <fullName evidence="9">Meiotic expression up-regulated protein 10</fullName>
    </recommendedName>
</protein>
<keyword evidence="3" id="KW-0964">Secreted</keyword>